<evidence type="ECO:0000256" key="2">
    <source>
        <dbReference type="SAM" id="MobiDB-lite"/>
    </source>
</evidence>
<dbReference type="Gene3D" id="4.10.830.10">
    <property type="entry name" value="30s Ribosomal Protein S14, Chain N"/>
    <property type="match status" value="1"/>
</dbReference>
<evidence type="ECO:0000313" key="3">
    <source>
        <dbReference type="EMBL" id="KAG5961292.1"/>
    </source>
</evidence>
<keyword evidence="4" id="KW-1185">Reference proteome</keyword>
<name>A0ABQ7PEI9_9HYPO</name>
<protein>
    <submittedName>
        <fullName evidence="3">Uncharacterized protein</fullName>
    </submittedName>
</protein>
<dbReference type="PANTHER" id="PTHR12010:SF2">
    <property type="entry name" value="40S RIBOSOMAL PROTEIN S29"/>
    <property type="match status" value="1"/>
</dbReference>
<feature type="region of interest" description="Disordered" evidence="2">
    <location>
        <begin position="1"/>
        <end position="25"/>
    </location>
</feature>
<feature type="compositionally biased region" description="Basic and acidic residues" evidence="2">
    <location>
        <begin position="1"/>
        <end position="12"/>
    </location>
</feature>
<dbReference type="PANTHER" id="PTHR12010">
    <property type="entry name" value="40S RIBOSOMAL PROTEIN S29"/>
    <property type="match status" value="1"/>
</dbReference>
<evidence type="ECO:0000313" key="4">
    <source>
        <dbReference type="Proteomes" id="UP000742024"/>
    </source>
</evidence>
<keyword evidence="1" id="KW-0862">Zinc</keyword>
<reference evidence="3 4" key="1">
    <citation type="journal article" date="2020" name="bioRxiv">
        <title>Whole genome comparisons of ergot fungi reveals the divergence and evolution of species within the genus Claviceps are the result of varying mechanisms driving genome evolution and host range expansion.</title>
        <authorList>
            <person name="Wyka S.A."/>
            <person name="Mondo S.J."/>
            <person name="Liu M."/>
            <person name="Dettman J."/>
            <person name="Nalam V."/>
            <person name="Broders K.D."/>
        </authorList>
    </citation>
    <scope>NUCLEOTIDE SEQUENCE [LARGE SCALE GENOMIC DNA]</scope>
    <source>
        <strain evidence="3 4">LM583</strain>
    </source>
</reference>
<dbReference type="InterPro" id="IPR018271">
    <property type="entry name" value="Ribosomal_uS14_CS"/>
</dbReference>
<comment type="caution">
    <text evidence="3">The sequence shown here is derived from an EMBL/GenBank/DDBJ whole genome shotgun (WGS) entry which is preliminary data.</text>
</comment>
<dbReference type="EMBL" id="SRPR01000083">
    <property type="protein sequence ID" value="KAG5961292.1"/>
    <property type="molecule type" value="Genomic_DNA"/>
</dbReference>
<gene>
    <name evidence="3" type="ORF">E4U57_007754</name>
</gene>
<dbReference type="PROSITE" id="PS00527">
    <property type="entry name" value="RIBOSOMAL_S14"/>
    <property type="match status" value="1"/>
</dbReference>
<organism evidence="3 4">
    <name type="scientific">Claviceps arundinis</name>
    <dbReference type="NCBI Taxonomy" id="1623583"/>
    <lineage>
        <taxon>Eukaryota</taxon>
        <taxon>Fungi</taxon>
        <taxon>Dikarya</taxon>
        <taxon>Ascomycota</taxon>
        <taxon>Pezizomycotina</taxon>
        <taxon>Sordariomycetes</taxon>
        <taxon>Hypocreomycetidae</taxon>
        <taxon>Hypocreales</taxon>
        <taxon>Clavicipitaceae</taxon>
        <taxon>Claviceps</taxon>
    </lineage>
</organism>
<dbReference type="Proteomes" id="UP000742024">
    <property type="component" value="Unassembled WGS sequence"/>
</dbReference>
<proteinExistence type="predicted"/>
<evidence type="ECO:0000256" key="1">
    <source>
        <dbReference type="ARBA" id="ARBA00022833"/>
    </source>
</evidence>
<accession>A0ABQ7PEI9</accession>
<dbReference type="InterPro" id="IPR043140">
    <property type="entry name" value="Ribosomal_uS14_sf"/>
</dbReference>
<sequence>MTELPSERDIRTRQSTGAGNPPIASEHGIPPVRVLCEIVIISFQPFLGGAPLTTTEPIPVITNHRHHVSRKCLELAPPYLRQGLSQLVRINSILESRKLDLPMGLKTYSCTPFGRENCRHEAKKTERRFDNLGECPEKIRVCKHTAGLIRKYDLNLCRQCFREKSKDIGFVKVSAIPVDQPSTISIVISPINYFHPHDNEKHASTFQALSPELSHLLVVKDNKRNDNATTTNLGR</sequence>
<dbReference type="InterPro" id="IPR039744">
    <property type="entry name" value="RIbosomal_uS14_euk_arc"/>
</dbReference>